<organism evidence="1 2">
    <name type="scientific">Endozoicomonas numazuensis</name>
    <dbReference type="NCBI Taxonomy" id="1137799"/>
    <lineage>
        <taxon>Bacteria</taxon>
        <taxon>Pseudomonadati</taxon>
        <taxon>Pseudomonadota</taxon>
        <taxon>Gammaproteobacteria</taxon>
        <taxon>Oceanospirillales</taxon>
        <taxon>Endozoicomonadaceae</taxon>
        <taxon>Endozoicomonas</taxon>
    </lineage>
</organism>
<evidence type="ECO:0000313" key="1">
    <source>
        <dbReference type="EMBL" id="KEQ17082.1"/>
    </source>
</evidence>
<name>A0A081NF59_9GAMM</name>
<dbReference type="AlphaFoldDB" id="A0A081NF59"/>
<accession>A0A081NF59</accession>
<sequence>MVSFFLRVFLAWCCWQIQRKYLLQGATIEIQQLSTLASLLFLSSELFSGSEPSAEKAATVCSVQ</sequence>
<protein>
    <submittedName>
        <fullName evidence="1">Uncharacterized protein</fullName>
    </submittedName>
</protein>
<gene>
    <name evidence="1" type="ORF">GZ78_14430</name>
</gene>
<evidence type="ECO:0000313" key="2">
    <source>
        <dbReference type="Proteomes" id="UP000028073"/>
    </source>
</evidence>
<reference evidence="1 2" key="1">
    <citation type="submission" date="2014-06" db="EMBL/GenBank/DDBJ databases">
        <title>Whole Genome Sequences of Three Symbiotic Endozoicomonas Bacteria.</title>
        <authorList>
            <person name="Neave M.J."/>
            <person name="Apprill A."/>
            <person name="Voolstra C.R."/>
        </authorList>
    </citation>
    <scope>NUCLEOTIDE SEQUENCE [LARGE SCALE GENOMIC DNA]</scope>
    <source>
        <strain evidence="1 2">DSM 25634</strain>
    </source>
</reference>
<comment type="caution">
    <text evidence="1">The sequence shown here is derived from an EMBL/GenBank/DDBJ whole genome shotgun (WGS) entry which is preliminary data.</text>
</comment>
<proteinExistence type="predicted"/>
<keyword evidence="2" id="KW-1185">Reference proteome</keyword>
<dbReference type="Proteomes" id="UP000028073">
    <property type="component" value="Unassembled WGS sequence"/>
</dbReference>
<dbReference type="EMBL" id="JOKH01000003">
    <property type="protein sequence ID" value="KEQ17082.1"/>
    <property type="molecule type" value="Genomic_DNA"/>
</dbReference>